<evidence type="ECO:0000259" key="6">
    <source>
        <dbReference type="PROSITE" id="PS50045"/>
    </source>
</evidence>
<dbReference type="Pfam" id="PF25601">
    <property type="entry name" value="AAA_lid_14"/>
    <property type="match status" value="1"/>
</dbReference>
<dbReference type="GO" id="GO:0043565">
    <property type="term" value="F:sequence-specific DNA binding"/>
    <property type="evidence" value="ECO:0007669"/>
    <property type="project" value="InterPro"/>
</dbReference>
<dbReference type="Pfam" id="PF08448">
    <property type="entry name" value="PAS_4"/>
    <property type="match status" value="1"/>
</dbReference>
<dbReference type="InterPro" id="IPR013656">
    <property type="entry name" value="PAS_4"/>
</dbReference>
<dbReference type="Pfam" id="PF14532">
    <property type="entry name" value="Sigma54_activ_2"/>
    <property type="match status" value="1"/>
</dbReference>
<dbReference type="EMBL" id="DULP01000109">
    <property type="protein sequence ID" value="HHW33990.1"/>
    <property type="molecule type" value="Genomic_DNA"/>
</dbReference>
<dbReference type="InterPro" id="IPR002197">
    <property type="entry name" value="HTH_Fis"/>
</dbReference>
<dbReference type="PANTHER" id="PTHR32071:SF81">
    <property type="entry name" value="PROPIONATE CATABOLISM OPERON REGULATORY PROTEIN"/>
    <property type="match status" value="1"/>
</dbReference>
<dbReference type="InterPro" id="IPR009057">
    <property type="entry name" value="Homeodomain-like_sf"/>
</dbReference>
<dbReference type="PANTHER" id="PTHR32071">
    <property type="entry name" value="TRANSCRIPTIONAL REGULATORY PROTEIN"/>
    <property type="match status" value="1"/>
</dbReference>
<dbReference type="SUPFAM" id="SSF46689">
    <property type="entry name" value="Homeodomain-like"/>
    <property type="match status" value="1"/>
</dbReference>
<keyword evidence="4" id="KW-0805">Transcription regulation</keyword>
<keyword evidence="5" id="KW-0804">Transcription</keyword>
<sequence>MDNETEPILDMLRRTLDDAAGLYRLISDAASIRLEILGFPLAEAMIRKEAQLDEGLNPRGTAPEIFRVSARHAYIAAVLGAPGAGSPVLLTKVKLSQIAIGHQIVQAALKLCQQAYELHLNSVRLKTLVREQQAIIDHISDGLLVLDGDGRVSHLNEPAGRILKLNPRYAKGKKFRSIFGVEPIIQPIFETGQGYRDRILHIKSRIYDLHLIDTAIPIKDESGRVISIVNTFREVPQQRRRRPPARAGGGLKRLDSLIGRSAGLAAALRCAKSMAHSGGNIFIEGEPGTGKRHFAQGIHDEAGLGKQLFLEIDFLQEDARAEAARAIAGIALQASDRRAVVSQGNARLQRVRTVYLRGIEHLTSDAITDLLACIRSPSKSIPRFISSSTLGISDLVNARPALQELYFSLAYFSFSLAPLRERPEDIEPLAQHFLTEIASEAESLPMSLGDAALAHLQELPWFGNIREFRAELHALALHHAGETLARLPREMSERVSRAGDSAAASSLSLKLAEDRMIQAAITRSGGNLSAAARVLGISRQTLYRRLRRMEPLPEAG</sequence>
<name>A0A832QXH0_9RHOB</name>
<dbReference type="Pfam" id="PF02954">
    <property type="entry name" value="HTH_8"/>
    <property type="match status" value="1"/>
</dbReference>
<dbReference type="GO" id="GO:0000160">
    <property type="term" value="P:phosphorelay signal transduction system"/>
    <property type="evidence" value="ECO:0007669"/>
    <property type="project" value="UniProtKB-KW"/>
</dbReference>
<dbReference type="GO" id="GO:0005524">
    <property type="term" value="F:ATP binding"/>
    <property type="evidence" value="ECO:0007669"/>
    <property type="project" value="UniProtKB-KW"/>
</dbReference>
<dbReference type="RefSeq" id="WP_303730053.1">
    <property type="nucleotide sequence ID" value="NZ_DULP01000109.1"/>
</dbReference>
<keyword evidence="1" id="KW-0547">Nucleotide-binding</keyword>
<dbReference type="InterPro" id="IPR027417">
    <property type="entry name" value="P-loop_NTPase"/>
</dbReference>
<dbReference type="InterPro" id="IPR058031">
    <property type="entry name" value="AAA_lid_NorR"/>
</dbReference>
<keyword evidence="3" id="KW-0902">Two-component regulatory system</keyword>
<evidence type="ECO:0000256" key="5">
    <source>
        <dbReference type="ARBA" id="ARBA00023163"/>
    </source>
</evidence>
<dbReference type="InterPro" id="IPR002078">
    <property type="entry name" value="Sigma_54_int"/>
</dbReference>
<comment type="caution">
    <text evidence="7">The sequence shown here is derived from an EMBL/GenBank/DDBJ whole genome shotgun (WGS) entry which is preliminary data.</text>
</comment>
<gene>
    <name evidence="7" type="ORF">GXX24_07605</name>
</gene>
<dbReference type="Gene3D" id="3.30.450.20">
    <property type="entry name" value="PAS domain"/>
    <property type="match status" value="1"/>
</dbReference>
<dbReference type="InterPro" id="IPR035965">
    <property type="entry name" value="PAS-like_dom_sf"/>
</dbReference>
<organism evidence="7 8">
    <name type="scientific">Paracoccus solventivorans</name>
    <dbReference type="NCBI Taxonomy" id="53463"/>
    <lineage>
        <taxon>Bacteria</taxon>
        <taxon>Pseudomonadati</taxon>
        <taxon>Pseudomonadota</taxon>
        <taxon>Alphaproteobacteria</taxon>
        <taxon>Rhodobacterales</taxon>
        <taxon>Paracoccaceae</taxon>
        <taxon>Paracoccus</taxon>
    </lineage>
</organism>
<dbReference type="Gene3D" id="3.40.50.300">
    <property type="entry name" value="P-loop containing nucleotide triphosphate hydrolases"/>
    <property type="match status" value="1"/>
</dbReference>
<evidence type="ECO:0000256" key="2">
    <source>
        <dbReference type="ARBA" id="ARBA00022840"/>
    </source>
</evidence>
<evidence type="ECO:0000313" key="8">
    <source>
        <dbReference type="Proteomes" id="UP000580830"/>
    </source>
</evidence>
<dbReference type="SMART" id="SM00091">
    <property type="entry name" value="PAS"/>
    <property type="match status" value="1"/>
</dbReference>
<accession>A0A832QXH0</accession>
<keyword evidence="2" id="KW-0067">ATP-binding</keyword>
<dbReference type="PROSITE" id="PS50045">
    <property type="entry name" value="SIGMA54_INTERACT_4"/>
    <property type="match status" value="1"/>
</dbReference>
<dbReference type="GO" id="GO:0006355">
    <property type="term" value="P:regulation of DNA-templated transcription"/>
    <property type="evidence" value="ECO:0007669"/>
    <property type="project" value="InterPro"/>
</dbReference>
<dbReference type="SUPFAM" id="SSF52540">
    <property type="entry name" value="P-loop containing nucleoside triphosphate hydrolases"/>
    <property type="match status" value="1"/>
</dbReference>
<dbReference type="Gene3D" id="1.10.8.60">
    <property type="match status" value="1"/>
</dbReference>
<dbReference type="CDD" id="cd00130">
    <property type="entry name" value="PAS"/>
    <property type="match status" value="1"/>
</dbReference>
<dbReference type="PRINTS" id="PR01590">
    <property type="entry name" value="HTHFIS"/>
</dbReference>
<dbReference type="InterPro" id="IPR000014">
    <property type="entry name" value="PAS"/>
</dbReference>
<protein>
    <submittedName>
        <fullName evidence="7">PAS domain-containing protein</fullName>
    </submittedName>
</protein>
<evidence type="ECO:0000256" key="1">
    <source>
        <dbReference type="ARBA" id="ARBA00022741"/>
    </source>
</evidence>
<dbReference type="Gene3D" id="1.10.10.60">
    <property type="entry name" value="Homeodomain-like"/>
    <property type="match status" value="1"/>
</dbReference>
<dbReference type="AlphaFoldDB" id="A0A832QXH0"/>
<dbReference type="Proteomes" id="UP000580830">
    <property type="component" value="Unassembled WGS sequence"/>
</dbReference>
<proteinExistence type="predicted"/>
<reference evidence="7 8" key="1">
    <citation type="journal article" date="2020" name="Biotechnol. Biofuels">
        <title>New insights from the biogas microbiome by comprehensive genome-resolved metagenomics of nearly 1600 species originating from multiple anaerobic digesters.</title>
        <authorList>
            <person name="Campanaro S."/>
            <person name="Treu L."/>
            <person name="Rodriguez-R L.M."/>
            <person name="Kovalovszki A."/>
            <person name="Ziels R.M."/>
            <person name="Maus I."/>
            <person name="Zhu X."/>
            <person name="Kougias P.G."/>
            <person name="Basile A."/>
            <person name="Luo G."/>
            <person name="Schluter A."/>
            <person name="Konstantinidis K.T."/>
            <person name="Angelidaki I."/>
        </authorList>
    </citation>
    <scope>NUCLEOTIDE SEQUENCE [LARGE SCALE GENOMIC DNA]</scope>
    <source>
        <strain evidence="7">AS04akNAM_125</strain>
    </source>
</reference>
<feature type="domain" description="Sigma-54 factor interaction" evidence="6">
    <location>
        <begin position="257"/>
        <end position="477"/>
    </location>
</feature>
<dbReference type="SUPFAM" id="SSF55785">
    <property type="entry name" value="PYP-like sensor domain (PAS domain)"/>
    <property type="match status" value="1"/>
</dbReference>
<evidence type="ECO:0000256" key="4">
    <source>
        <dbReference type="ARBA" id="ARBA00023015"/>
    </source>
</evidence>
<evidence type="ECO:0000313" key="7">
    <source>
        <dbReference type="EMBL" id="HHW33990.1"/>
    </source>
</evidence>
<evidence type="ECO:0000256" key="3">
    <source>
        <dbReference type="ARBA" id="ARBA00023012"/>
    </source>
</evidence>